<keyword evidence="1" id="KW-0812">Transmembrane</keyword>
<organism evidence="2 3">
    <name type="scientific">Dreissena polymorpha</name>
    <name type="common">Zebra mussel</name>
    <name type="synonym">Mytilus polymorpha</name>
    <dbReference type="NCBI Taxonomy" id="45954"/>
    <lineage>
        <taxon>Eukaryota</taxon>
        <taxon>Metazoa</taxon>
        <taxon>Spiralia</taxon>
        <taxon>Lophotrochozoa</taxon>
        <taxon>Mollusca</taxon>
        <taxon>Bivalvia</taxon>
        <taxon>Autobranchia</taxon>
        <taxon>Heteroconchia</taxon>
        <taxon>Euheterodonta</taxon>
        <taxon>Imparidentia</taxon>
        <taxon>Neoheterodontei</taxon>
        <taxon>Myida</taxon>
        <taxon>Dreissenoidea</taxon>
        <taxon>Dreissenidae</taxon>
        <taxon>Dreissena</taxon>
    </lineage>
</organism>
<feature type="transmembrane region" description="Helical" evidence="1">
    <location>
        <begin position="34"/>
        <end position="54"/>
    </location>
</feature>
<feature type="transmembrane region" description="Helical" evidence="1">
    <location>
        <begin position="6"/>
        <end position="22"/>
    </location>
</feature>
<keyword evidence="3" id="KW-1185">Reference proteome</keyword>
<keyword evidence="1" id="KW-1133">Transmembrane helix</keyword>
<keyword evidence="1" id="KW-0472">Membrane</keyword>
<evidence type="ECO:0000313" key="3">
    <source>
        <dbReference type="Proteomes" id="UP000828390"/>
    </source>
</evidence>
<dbReference type="AlphaFoldDB" id="A0A9D4FGJ7"/>
<comment type="caution">
    <text evidence="2">The sequence shown here is derived from an EMBL/GenBank/DDBJ whole genome shotgun (WGS) entry which is preliminary data.</text>
</comment>
<evidence type="ECO:0000256" key="1">
    <source>
        <dbReference type="SAM" id="Phobius"/>
    </source>
</evidence>
<sequence length="72" mass="7685">MVMNVVSVMMVVAQAAVVVVYVMRDIMVVVEEVVYVGVAAMVIEAASVAMIRLMEASAVAEAAVIVFEDLHD</sequence>
<accession>A0A9D4FGJ7</accession>
<evidence type="ECO:0000313" key="2">
    <source>
        <dbReference type="EMBL" id="KAH3797892.1"/>
    </source>
</evidence>
<reference evidence="2" key="2">
    <citation type="submission" date="2020-11" db="EMBL/GenBank/DDBJ databases">
        <authorList>
            <person name="McCartney M.A."/>
            <person name="Auch B."/>
            <person name="Kono T."/>
            <person name="Mallez S."/>
            <person name="Becker A."/>
            <person name="Gohl D.M."/>
            <person name="Silverstein K.A.T."/>
            <person name="Koren S."/>
            <person name="Bechman K.B."/>
            <person name="Herman A."/>
            <person name="Abrahante J.E."/>
            <person name="Garbe J."/>
        </authorList>
    </citation>
    <scope>NUCLEOTIDE SEQUENCE</scope>
    <source>
        <strain evidence="2">Duluth1</strain>
        <tissue evidence="2">Whole animal</tissue>
    </source>
</reference>
<name>A0A9D4FGJ7_DREPO</name>
<proteinExistence type="predicted"/>
<reference evidence="2" key="1">
    <citation type="journal article" date="2019" name="bioRxiv">
        <title>The Genome of the Zebra Mussel, Dreissena polymorpha: A Resource for Invasive Species Research.</title>
        <authorList>
            <person name="McCartney M.A."/>
            <person name="Auch B."/>
            <person name="Kono T."/>
            <person name="Mallez S."/>
            <person name="Zhang Y."/>
            <person name="Obille A."/>
            <person name="Becker A."/>
            <person name="Abrahante J.E."/>
            <person name="Garbe J."/>
            <person name="Badalamenti J.P."/>
            <person name="Herman A."/>
            <person name="Mangelson H."/>
            <person name="Liachko I."/>
            <person name="Sullivan S."/>
            <person name="Sone E.D."/>
            <person name="Koren S."/>
            <person name="Silverstein K.A.T."/>
            <person name="Beckman K.B."/>
            <person name="Gohl D.M."/>
        </authorList>
    </citation>
    <scope>NUCLEOTIDE SEQUENCE</scope>
    <source>
        <strain evidence="2">Duluth1</strain>
        <tissue evidence="2">Whole animal</tissue>
    </source>
</reference>
<gene>
    <name evidence="2" type="ORF">DPMN_151482</name>
</gene>
<dbReference type="EMBL" id="JAIWYP010000007">
    <property type="protein sequence ID" value="KAH3797892.1"/>
    <property type="molecule type" value="Genomic_DNA"/>
</dbReference>
<protein>
    <submittedName>
        <fullName evidence="2">Uncharacterized protein</fullName>
    </submittedName>
</protein>
<dbReference type="Proteomes" id="UP000828390">
    <property type="component" value="Unassembled WGS sequence"/>
</dbReference>